<protein>
    <recommendedName>
        <fullName evidence="4">WG containing repeat-containing protein</fullName>
    </recommendedName>
</protein>
<dbReference type="AlphaFoldDB" id="A0A1M5YUG4"/>
<evidence type="ECO:0000256" key="1">
    <source>
        <dbReference type="SAM" id="Phobius"/>
    </source>
</evidence>
<dbReference type="OrthoDB" id="2005368at2"/>
<dbReference type="RefSeq" id="WP_073387054.1">
    <property type="nucleotide sequence ID" value="NZ_FQXK01000013.1"/>
</dbReference>
<reference evidence="3" key="1">
    <citation type="submission" date="2016-11" db="EMBL/GenBank/DDBJ databases">
        <authorList>
            <person name="Varghese N."/>
            <person name="Submissions S."/>
        </authorList>
    </citation>
    <scope>NUCLEOTIDE SEQUENCE [LARGE SCALE GENOMIC DNA]</scope>
    <source>
        <strain evidence="3">DSM 3071</strain>
    </source>
</reference>
<proteinExistence type="predicted"/>
<accession>A0A1M5YUG4</accession>
<keyword evidence="1" id="KW-0472">Membrane</keyword>
<feature type="transmembrane region" description="Helical" evidence="1">
    <location>
        <begin position="98"/>
        <end position="117"/>
    </location>
</feature>
<dbReference type="Proteomes" id="UP000184278">
    <property type="component" value="Unassembled WGS sequence"/>
</dbReference>
<feature type="transmembrane region" description="Helical" evidence="1">
    <location>
        <begin position="152"/>
        <end position="169"/>
    </location>
</feature>
<sequence length="665" mass="76587">MDRIKSLFTKIKPLYAYACFTSFNLLIHLINYQRGIFGEYLDYLLYIAKIAICIFVLRSGEKPDDNAKSKVDLLFRLIIACDLFEMFVSFTMTSLTGLALWMLIGLLVIKFVLDWTVYARISRYTQRGFLWYFGNVGCVVLFAFYLKIGHLALLYTLIVLRLLIKVYVLRKPQMLALESASADKAETDMKAEAKLSNTWNKIALAVTVLLACVFLFLRYGRVPGQYELTTQSGKQTVRSSSERLGIISDNREEYSLTNWLPEWTGFHMEWHGIVDSETGDKTGAVYGNDLIFDDYGIAWDYSGHFIDTNGKNVITVSPFVMERRSGRMNLLIYAFDEYLNERQSYSNYESYLEYHSNITWQEKSVFDGNIRMYRSSDFNDHESSYFENHIAPFYSEATGTYGFINDKGKIIVSPNYIAYDDYNSDYELITLTRKFSGSKTIVNYKGEYILGRWGSFDYIIIDSHNKLLFAKKPNEIELYDFEGNRLNADSVYTNLGSYKYHGDIVVIGKSNSSDRQVYNAVVIDRNGNELFECAGYDEFYGYEDSTGSIKYVLARDNDTYNNNWVFLTRDGLDKIGGEYSEIQVLDGFELYENPVVIAVEAGSNNVSIMHCDGELIETGYRYEEYNSDYKLIEVSKEAVDGLTLYNYVDMNGELVFDRWTIGGLH</sequence>
<evidence type="ECO:0008006" key="4">
    <source>
        <dbReference type="Google" id="ProtNLM"/>
    </source>
</evidence>
<keyword evidence="1" id="KW-1133">Transmembrane helix</keyword>
<name>A0A1M5YUG4_BUTFI</name>
<feature type="transmembrane region" description="Helical" evidence="1">
    <location>
        <begin position="129"/>
        <end position="146"/>
    </location>
</feature>
<keyword evidence="3" id="KW-1185">Reference proteome</keyword>
<feature type="transmembrane region" description="Helical" evidence="1">
    <location>
        <begin position="43"/>
        <end position="61"/>
    </location>
</feature>
<feature type="transmembrane region" description="Helical" evidence="1">
    <location>
        <begin position="73"/>
        <end position="92"/>
    </location>
</feature>
<keyword evidence="1" id="KW-0812">Transmembrane</keyword>
<evidence type="ECO:0000313" key="2">
    <source>
        <dbReference type="EMBL" id="SHI15716.1"/>
    </source>
</evidence>
<feature type="transmembrane region" description="Helical" evidence="1">
    <location>
        <begin position="202"/>
        <end position="220"/>
    </location>
</feature>
<gene>
    <name evidence="2" type="ORF">SAMN02745229_01736</name>
</gene>
<feature type="transmembrane region" description="Helical" evidence="1">
    <location>
        <begin position="12"/>
        <end position="31"/>
    </location>
</feature>
<organism evidence="2 3">
    <name type="scientific">Butyrivibrio fibrisolvens DSM 3071</name>
    <dbReference type="NCBI Taxonomy" id="1121131"/>
    <lineage>
        <taxon>Bacteria</taxon>
        <taxon>Bacillati</taxon>
        <taxon>Bacillota</taxon>
        <taxon>Clostridia</taxon>
        <taxon>Lachnospirales</taxon>
        <taxon>Lachnospiraceae</taxon>
        <taxon>Butyrivibrio</taxon>
    </lineage>
</organism>
<dbReference type="STRING" id="1121131.SAMN02745229_01736"/>
<dbReference type="EMBL" id="FQXK01000013">
    <property type="protein sequence ID" value="SHI15716.1"/>
    <property type="molecule type" value="Genomic_DNA"/>
</dbReference>
<evidence type="ECO:0000313" key="3">
    <source>
        <dbReference type="Proteomes" id="UP000184278"/>
    </source>
</evidence>
<dbReference type="GeneID" id="89509996"/>